<gene>
    <name evidence="3" type="ORF">B0I27_1075</name>
</gene>
<proteinExistence type="predicted"/>
<name>A0A2T0U0I8_9SPHI</name>
<evidence type="ECO:0000256" key="1">
    <source>
        <dbReference type="SAM" id="MobiDB-lite"/>
    </source>
</evidence>
<accession>A0A2T0U0I8</accession>
<dbReference type="AlphaFoldDB" id="A0A2T0U0I8"/>
<dbReference type="Proteomes" id="UP000238034">
    <property type="component" value="Unassembled WGS sequence"/>
</dbReference>
<dbReference type="EMBL" id="PVTH01000007">
    <property type="protein sequence ID" value="PRY51420.1"/>
    <property type="molecule type" value="Genomic_DNA"/>
</dbReference>
<dbReference type="InterPro" id="IPR029002">
    <property type="entry name" value="PLPC/GPLD1"/>
</dbReference>
<organism evidence="3 4">
    <name type="scientific">Arcticibacter pallidicorallinus</name>
    <dbReference type="NCBI Taxonomy" id="1259464"/>
    <lineage>
        <taxon>Bacteria</taxon>
        <taxon>Pseudomonadati</taxon>
        <taxon>Bacteroidota</taxon>
        <taxon>Sphingobacteriia</taxon>
        <taxon>Sphingobacteriales</taxon>
        <taxon>Sphingobacteriaceae</taxon>
        <taxon>Arcticibacter</taxon>
    </lineage>
</organism>
<comment type="caution">
    <text evidence="3">The sequence shown here is derived from an EMBL/GenBank/DDBJ whole genome shotgun (WGS) entry which is preliminary data.</text>
</comment>
<dbReference type="CDD" id="cd10981">
    <property type="entry name" value="ZnPC_S1P1"/>
    <property type="match status" value="1"/>
</dbReference>
<evidence type="ECO:0000313" key="3">
    <source>
        <dbReference type="EMBL" id="PRY51420.1"/>
    </source>
</evidence>
<feature type="compositionally biased region" description="Basic and acidic residues" evidence="1">
    <location>
        <begin position="264"/>
        <end position="273"/>
    </location>
</feature>
<keyword evidence="4" id="KW-1185">Reference proteome</keyword>
<feature type="region of interest" description="Disordered" evidence="1">
    <location>
        <begin position="259"/>
        <end position="280"/>
    </location>
</feature>
<evidence type="ECO:0000313" key="4">
    <source>
        <dbReference type="Proteomes" id="UP000238034"/>
    </source>
</evidence>
<reference evidence="3 4" key="1">
    <citation type="submission" date="2018-03" db="EMBL/GenBank/DDBJ databases">
        <title>Genomic Encyclopedia of Type Strains, Phase III (KMG-III): the genomes of soil and plant-associated and newly described type strains.</title>
        <authorList>
            <person name="Whitman W."/>
        </authorList>
    </citation>
    <scope>NUCLEOTIDE SEQUENCE [LARGE SCALE GENOMIC DNA]</scope>
    <source>
        <strain evidence="3 4">CGMCC 1.9313</strain>
    </source>
</reference>
<dbReference type="Gene3D" id="1.10.575.10">
    <property type="entry name" value="P1 Nuclease"/>
    <property type="match status" value="1"/>
</dbReference>
<sequence>MAVFTLPAGMIRFYKNNADYLAEHSVDPDKRRYTDVHEGPRHFLDTERYGDSPFDSLPPRWKDAVAKYTEDTLTTYGTVPWQIEKTYYSLVKAFERKDSLAILRISANLGHYIGDAHVPLHVTWNYNGQFTKQTGIHGFWESRLPELFSEKYNYFVGRAEYIADPLKEAWIIVRNSHKYKDSVFSIEANLSSSFPSDRKYSFSERNGIVTKQYSREYSEAFHNALNGMVERQMRAAIKKTGSYWFSAWVDAGQPDLIFSSSKSQSKEGSERQRLFRKSRK</sequence>
<dbReference type="SUPFAM" id="SSF48537">
    <property type="entry name" value="Phospholipase C/P1 nuclease"/>
    <property type="match status" value="1"/>
</dbReference>
<dbReference type="GO" id="GO:0016788">
    <property type="term" value="F:hydrolase activity, acting on ester bonds"/>
    <property type="evidence" value="ECO:0007669"/>
    <property type="project" value="InterPro"/>
</dbReference>
<dbReference type="InterPro" id="IPR008947">
    <property type="entry name" value="PLipase_C/P1_nuclease_dom_sf"/>
</dbReference>
<evidence type="ECO:0000259" key="2">
    <source>
        <dbReference type="Pfam" id="PF00882"/>
    </source>
</evidence>
<feature type="domain" description="Phospholipase C/D" evidence="2">
    <location>
        <begin position="14"/>
        <end position="194"/>
    </location>
</feature>
<dbReference type="Pfam" id="PF00882">
    <property type="entry name" value="Zn_dep_PLPC"/>
    <property type="match status" value="1"/>
</dbReference>
<protein>
    <submittedName>
        <fullName evidence="3">Zinc dependent phospholipase C</fullName>
    </submittedName>
</protein>